<reference evidence="3" key="1">
    <citation type="submission" date="2022-11" db="UniProtKB">
        <authorList>
            <consortium name="WormBaseParasite"/>
        </authorList>
    </citation>
    <scope>IDENTIFICATION</scope>
</reference>
<feature type="signal peptide" evidence="1">
    <location>
        <begin position="1"/>
        <end position="21"/>
    </location>
</feature>
<protein>
    <submittedName>
        <fullName evidence="3">SXP/RAL-2 family protein Ani s 5-like cation-binding domain-containing protein</fullName>
    </submittedName>
</protein>
<keyword evidence="1" id="KW-0732">Signal</keyword>
<accession>A0A915D8P9</accession>
<name>A0A915D8P9_9BILA</name>
<evidence type="ECO:0000313" key="2">
    <source>
        <dbReference type="Proteomes" id="UP000887574"/>
    </source>
</evidence>
<evidence type="ECO:0000313" key="3">
    <source>
        <dbReference type="WBParaSite" id="jg16622.2"/>
    </source>
</evidence>
<dbReference type="Proteomes" id="UP000887574">
    <property type="component" value="Unplaced"/>
</dbReference>
<evidence type="ECO:0000256" key="1">
    <source>
        <dbReference type="SAM" id="SignalP"/>
    </source>
</evidence>
<keyword evidence="2" id="KW-1185">Reference proteome</keyword>
<dbReference type="WBParaSite" id="jg16622.2">
    <property type="protein sequence ID" value="jg16622.2"/>
    <property type="gene ID" value="jg16622"/>
</dbReference>
<dbReference type="AlphaFoldDB" id="A0A915D8P9"/>
<organism evidence="2 3">
    <name type="scientific">Ditylenchus dipsaci</name>
    <dbReference type="NCBI Taxonomy" id="166011"/>
    <lineage>
        <taxon>Eukaryota</taxon>
        <taxon>Metazoa</taxon>
        <taxon>Ecdysozoa</taxon>
        <taxon>Nematoda</taxon>
        <taxon>Chromadorea</taxon>
        <taxon>Rhabditida</taxon>
        <taxon>Tylenchina</taxon>
        <taxon>Tylenchomorpha</taxon>
        <taxon>Sphaerularioidea</taxon>
        <taxon>Anguinidae</taxon>
        <taxon>Anguininae</taxon>
        <taxon>Ditylenchus</taxon>
    </lineage>
</organism>
<proteinExistence type="predicted"/>
<feature type="chain" id="PRO_5037448039" evidence="1">
    <location>
        <begin position="22"/>
        <end position="343"/>
    </location>
</feature>
<sequence>MLTMEYMAILLIVFLGEMVRAYPQGMFGGSYGVQGSVQPMMGSIEGGGAAQPIMPVNGSPNPFVGYGMQQQYAAPQQQQLQMPQMVRRYGQSGGFQQQHAPQQQFGDIYQQQQLMQQMMLQQQQQQSCRLQQIRPVGNFQSSYGQNVQGFMPQQPPHYNFGGAGMPQPQAIQPAASSPISPANIPMQVVIDRRPANTIPPTPGKSSNSELPRFLEGAGPEVVDEFKHIIRQPNTSYSEQVKQIDGLVHKLDQPHQELYKVFMKENDDREQEHRDKIHQTVAKMSDKAQEQFAKISAVLRNPGVPDQERWDRVLSLYGNMDPELRNEFEQKFKGFGPTPPNYFI</sequence>